<dbReference type="InterPro" id="IPR014718">
    <property type="entry name" value="GH-type_carb-bd"/>
</dbReference>
<accession>A0A830GW46</accession>
<dbReference type="GO" id="GO:0006006">
    <property type="term" value="P:glucose metabolic process"/>
    <property type="evidence" value="ECO:0007669"/>
    <property type="project" value="TreeGrafter"/>
</dbReference>
<name>A0A830GW46_9CREN</name>
<reference evidence="1" key="2">
    <citation type="submission" date="2020-09" db="EMBL/GenBank/DDBJ databases">
        <authorList>
            <person name="Sun Q."/>
            <person name="Ohkuma M."/>
        </authorList>
    </citation>
    <scope>NUCLEOTIDE SEQUENCE</scope>
    <source>
        <strain evidence="1">JCM 10088</strain>
    </source>
</reference>
<sequence length="283" mass="31338">MRRASIDRIGITGNGFRAEVLSLGAYVADLTYEGKPLLLRNDGKQSATRAGMALLAPFANRVRNGEYSFNGAKYKLPVNSEGHAIHGFVKNKEWKVLEKGDEFVKMELNSKGEPGYPFELSFSVSYEASKRGFNVEMAAVNAGGTNAPITMGAHPYFVHPTPRSQWFINAGNVFRLEMVGNIPTGRMVPQRLSTYIGEYDDCYRVNEDQVRLIFPHDWEIAIKLNGFHFIQLFTPSWANAVAVEPMTGAPDAFNNGIGLTVLEPGKSLRASFTITPRPKGMEL</sequence>
<dbReference type="GO" id="GO:0030246">
    <property type="term" value="F:carbohydrate binding"/>
    <property type="evidence" value="ECO:0007669"/>
    <property type="project" value="InterPro"/>
</dbReference>
<dbReference type="Proteomes" id="UP000610960">
    <property type="component" value="Unassembled WGS sequence"/>
</dbReference>
<reference evidence="1" key="1">
    <citation type="journal article" date="2014" name="Int. J. Syst. Evol. Microbiol.">
        <title>Complete genome sequence of Corynebacterium casei LMG S-19264T (=DSM 44701T), isolated from a smear-ripened cheese.</title>
        <authorList>
            <consortium name="US DOE Joint Genome Institute (JGI-PGF)"/>
            <person name="Walter F."/>
            <person name="Albersmeier A."/>
            <person name="Kalinowski J."/>
            <person name="Ruckert C."/>
        </authorList>
    </citation>
    <scope>NUCLEOTIDE SEQUENCE</scope>
    <source>
        <strain evidence="1">JCM 10088</strain>
    </source>
</reference>
<dbReference type="Gene3D" id="2.70.98.10">
    <property type="match status" value="1"/>
</dbReference>
<evidence type="ECO:0000313" key="2">
    <source>
        <dbReference type="Proteomes" id="UP000610960"/>
    </source>
</evidence>
<evidence type="ECO:0000313" key="1">
    <source>
        <dbReference type="EMBL" id="GGP21518.1"/>
    </source>
</evidence>
<dbReference type="Pfam" id="PF01263">
    <property type="entry name" value="Aldose_epim"/>
    <property type="match status" value="1"/>
</dbReference>
<dbReference type="SUPFAM" id="SSF74650">
    <property type="entry name" value="Galactose mutarotase-like"/>
    <property type="match status" value="1"/>
</dbReference>
<dbReference type="EMBL" id="BMNL01000003">
    <property type="protein sequence ID" value="GGP21518.1"/>
    <property type="molecule type" value="Genomic_DNA"/>
</dbReference>
<comment type="caution">
    <text evidence="1">The sequence shown here is derived from an EMBL/GenBank/DDBJ whole genome shotgun (WGS) entry which is preliminary data.</text>
</comment>
<dbReference type="GO" id="GO:0033499">
    <property type="term" value="P:galactose catabolic process via UDP-galactose, Leloir pathway"/>
    <property type="evidence" value="ECO:0007669"/>
    <property type="project" value="TreeGrafter"/>
</dbReference>
<organism evidence="1 2">
    <name type="scientific">Thermocladium modestius</name>
    <dbReference type="NCBI Taxonomy" id="62609"/>
    <lineage>
        <taxon>Archaea</taxon>
        <taxon>Thermoproteota</taxon>
        <taxon>Thermoprotei</taxon>
        <taxon>Thermoproteales</taxon>
        <taxon>Thermoproteaceae</taxon>
        <taxon>Thermocladium</taxon>
    </lineage>
</organism>
<protein>
    <submittedName>
        <fullName evidence="1">Aldose epimerase</fullName>
    </submittedName>
</protein>
<dbReference type="InterPro" id="IPR011013">
    <property type="entry name" value="Gal_mutarotase_sf_dom"/>
</dbReference>
<dbReference type="PANTHER" id="PTHR10091">
    <property type="entry name" value="ALDOSE-1-EPIMERASE"/>
    <property type="match status" value="1"/>
</dbReference>
<dbReference type="GO" id="GO:0004034">
    <property type="term" value="F:aldose 1-epimerase activity"/>
    <property type="evidence" value="ECO:0007669"/>
    <property type="project" value="TreeGrafter"/>
</dbReference>
<proteinExistence type="predicted"/>
<dbReference type="RefSeq" id="WP_268237974.1">
    <property type="nucleotide sequence ID" value="NZ_BMNL01000003.1"/>
</dbReference>
<dbReference type="InterPro" id="IPR008183">
    <property type="entry name" value="Aldose_1/G6P_1-epimerase"/>
</dbReference>
<dbReference type="PANTHER" id="PTHR10091:SF0">
    <property type="entry name" value="GALACTOSE MUTAROTASE"/>
    <property type="match status" value="1"/>
</dbReference>
<dbReference type="AlphaFoldDB" id="A0A830GW46"/>
<gene>
    <name evidence="1" type="ORF">GCM10007981_13660</name>
</gene>
<keyword evidence="2" id="KW-1185">Reference proteome</keyword>